<evidence type="ECO:0000313" key="2">
    <source>
        <dbReference type="EMBL" id="THU87775.1"/>
    </source>
</evidence>
<feature type="region of interest" description="Disordered" evidence="1">
    <location>
        <begin position="112"/>
        <end position="135"/>
    </location>
</feature>
<evidence type="ECO:0000313" key="3">
    <source>
        <dbReference type="Proteomes" id="UP000297245"/>
    </source>
</evidence>
<keyword evidence="3" id="KW-1185">Reference proteome</keyword>
<sequence length="167" mass="18884">MKKKDRGIPKQLKALVLANMRHYERANEPGTGENIHITTGTTGRVLILTVFEADWNLAMPKATGEYMRLTFFQGYKGGNENCERRTRIGQLGSRHLNPDAKGNEWMKAFAEQWKDPPENPNRGKEPNTKKKDRTTLDVMAKDAASSHYGLEKSTIVLASHSWSNSRV</sequence>
<dbReference type="Proteomes" id="UP000297245">
    <property type="component" value="Unassembled WGS sequence"/>
</dbReference>
<name>A0A4V4HDM3_DENBC</name>
<dbReference type="AlphaFoldDB" id="A0A4V4HDM3"/>
<dbReference type="OrthoDB" id="667577at2759"/>
<gene>
    <name evidence="2" type="ORF">K435DRAFT_804009</name>
</gene>
<proteinExistence type="predicted"/>
<accession>A0A4V4HDM3</accession>
<evidence type="ECO:0000256" key="1">
    <source>
        <dbReference type="SAM" id="MobiDB-lite"/>
    </source>
</evidence>
<dbReference type="EMBL" id="ML179435">
    <property type="protein sequence ID" value="THU87775.1"/>
    <property type="molecule type" value="Genomic_DNA"/>
</dbReference>
<organism evidence="2 3">
    <name type="scientific">Dendrothele bispora (strain CBS 962.96)</name>
    <dbReference type="NCBI Taxonomy" id="1314807"/>
    <lineage>
        <taxon>Eukaryota</taxon>
        <taxon>Fungi</taxon>
        <taxon>Dikarya</taxon>
        <taxon>Basidiomycota</taxon>
        <taxon>Agaricomycotina</taxon>
        <taxon>Agaricomycetes</taxon>
        <taxon>Agaricomycetidae</taxon>
        <taxon>Agaricales</taxon>
        <taxon>Agaricales incertae sedis</taxon>
        <taxon>Dendrothele</taxon>
    </lineage>
</organism>
<protein>
    <submittedName>
        <fullName evidence="2">Uncharacterized protein</fullName>
    </submittedName>
</protein>
<reference evidence="2 3" key="1">
    <citation type="journal article" date="2019" name="Nat. Ecol. Evol.">
        <title>Megaphylogeny resolves global patterns of mushroom evolution.</title>
        <authorList>
            <person name="Varga T."/>
            <person name="Krizsan K."/>
            <person name="Foldi C."/>
            <person name="Dima B."/>
            <person name="Sanchez-Garcia M."/>
            <person name="Sanchez-Ramirez S."/>
            <person name="Szollosi G.J."/>
            <person name="Szarkandi J.G."/>
            <person name="Papp V."/>
            <person name="Albert L."/>
            <person name="Andreopoulos W."/>
            <person name="Angelini C."/>
            <person name="Antonin V."/>
            <person name="Barry K.W."/>
            <person name="Bougher N.L."/>
            <person name="Buchanan P."/>
            <person name="Buyck B."/>
            <person name="Bense V."/>
            <person name="Catcheside P."/>
            <person name="Chovatia M."/>
            <person name="Cooper J."/>
            <person name="Damon W."/>
            <person name="Desjardin D."/>
            <person name="Finy P."/>
            <person name="Geml J."/>
            <person name="Haridas S."/>
            <person name="Hughes K."/>
            <person name="Justo A."/>
            <person name="Karasinski D."/>
            <person name="Kautmanova I."/>
            <person name="Kiss B."/>
            <person name="Kocsube S."/>
            <person name="Kotiranta H."/>
            <person name="LaButti K.M."/>
            <person name="Lechner B.E."/>
            <person name="Liimatainen K."/>
            <person name="Lipzen A."/>
            <person name="Lukacs Z."/>
            <person name="Mihaltcheva S."/>
            <person name="Morgado L.N."/>
            <person name="Niskanen T."/>
            <person name="Noordeloos M.E."/>
            <person name="Ohm R.A."/>
            <person name="Ortiz-Santana B."/>
            <person name="Ovrebo C."/>
            <person name="Racz N."/>
            <person name="Riley R."/>
            <person name="Savchenko A."/>
            <person name="Shiryaev A."/>
            <person name="Soop K."/>
            <person name="Spirin V."/>
            <person name="Szebenyi C."/>
            <person name="Tomsovsky M."/>
            <person name="Tulloss R.E."/>
            <person name="Uehling J."/>
            <person name="Grigoriev I.V."/>
            <person name="Vagvolgyi C."/>
            <person name="Papp T."/>
            <person name="Martin F.M."/>
            <person name="Miettinen O."/>
            <person name="Hibbett D.S."/>
            <person name="Nagy L.G."/>
        </authorList>
    </citation>
    <scope>NUCLEOTIDE SEQUENCE [LARGE SCALE GENOMIC DNA]</scope>
    <source>
        <strain evidence="2 3">CBS 962.96</strain>
    </source>
</reference>